<evidence type="ECO:0000256" key="1">
    <source>
        <dbReference type="ARBA" id="ARBA00009995"/>
    </source>
</evidence>
<proteinExistence type="inferred from homology"/>
<dbReference type="GO" id="GO:0035251">
    <property type="term" value="F:UDP-glucosyltransferase activity"/>
    <property type="evidence" value="ECO:0007669"/>
    <property type="project" value="TreeGrafter"/>
</dbReference>
<evidence type="ECO:0000313" key="3">
    <source>
        <dbReference type="Proteomes" id="UP001157418"/>
    </source>
</evidence>
<dbReference type="PANTHER" id="PTHR48047">
    <property type="entry name" value="GLYCOSYLTRANSFERASE"/>
    <property type="match status" value="1"/>
</dbReference>
<name>A0AAU9M055_9ASTR</name>
<organism evidence="2 3">
    <name type="scientific">Lactuca virosa</name>
    <dbReference type="NCBI Taxonomy" id="75947"/>
    <lineage>
        <taxon>Eukaryota</taxon>
        <taxon>Viridiplantae</taxon>
        <taxon>Streptophyta</taxon>
        <taxon>Embryophyta</taxon>
        <taxon>Tracheophyta</taxon>
        <taxon>Spermatophyta</taxon>
        <taxon>Magnoliopsida</taxon>
        <taxon>eudicotyledons</taxon>
        <taxon>Gunneridae</taxon>
        <taxon>Pentapetalae</taxon>
        <taxon>asterids</taxon>
        <taxon>campanulids</taxon>
        <taxon>Asterales</taxon>
        <taxon>Asteraceae</taxon>
        <taxon>Cichorioideae</taxon>
        <taxon>Cichorieae</taxon>
        <taxon>Lactucinae</taxon>
        <taxon>Lactuca</taxon>
    </lineage>
</organism>
<accession>A0AAU9M055</accession>
<dbReference type="SUPFAM" id="SSF53756">
    <property type="entry name" value="UDP-Glycosyltransferase/glycogen phosphorylase"/>
    <property type="match status" value="1"/>
</dbReference>
<protein>
    <submittedName>
        <fullName evidence="2">Uncharacterized protein</fullName>
    </submittedName>
</protein>
<gene>
    <name evidence="2" type="ORF">LVIROSA_LOCUS6916</name>
</gene>
<sequence length="130" mass="14575">MSSWGIMFNTFEDLEVFYIEHMKKQIGRDRVWVVGPSLPYEDGPMAVVTIVRSGSSAVPPDELLMWLDKKPNDFVVYIFFGSRGTLSENEMSALTSALELSNVHFILCIKASDSSFILSGFEDWVGVEGL</sequence>
<reference evidence="2 3" key="1">
    <citation type="submission" date="2022-01" db="EMBL/GenBank/DDBJ databases">
        <authorList>
            <person name="Xiong W."/>
            <person name="Schranz E."/>
        </authorList>
    </citation>
    <scope>NUCLEOTIDE SEQUENCE [LARGE SCALE GENOMIC DNA]</scope>
</reference>
<dbReference type="Proteomes" id="UP001157418">
    <property type="component" value="Unassembled WGS sequence"/>
</dbReference>
<dbReference type="Gene3D" id="3.40.50.2000">
    <property type="entry name" value="Glycogen Phosphorylase B"/>
    <property type="match status" value="2"/>
</dbReference>
<dbReference type="EMBL" id="CAKMRJ010000307">
    <property type="protein sequence ID" value="CAH1419384.1"/>
    <property type="molecule type" value="Genomic_DNA"/>
</dbReference>
<dbReference type="PANTHER" id="PTHR48047:SF118">
    <property type="entry name" value="HEXOSYLTRANSFERASE-RELATED"/>
    <property type="match status" value="1"/>
</dbReference>
<keyword evidence="3" id="KW-1185">Reference proteome</keyword>
<comment type="caution">
    <text evidence="2">The sequence shown here is derived from an EMBL/GenBank/DDBJ whole genome shotgun (WGS) entry which is preliminary data.</text>
</comment>
<evidence type="ECO:0000313" key="2">
    <source>
        <dbReference type="EMBL" id="CAH1419384.1"/>
    </source>
</evidence>
<dbReference type="AlphaFoldDB" id="A0AAU9M055"/>
<comment type="similarity">
    <text evidence="1">Belongs to the UDP-glycosyltransferase family.</text>
</comment>